<comment type="caution">
    <text evidence="1">The sequence shown here is derived from an EMBL/GenBank/DDBJ whole genome shotgun (WGS) entry which is preliminary data.</text>
</comment>
<name>A0A512MGR2_9BACT</name>
<dbReference type="EMBL" id="BKAG01000063">
    <property type="protein sequence ID" value="GEP45918.1"/>
    <property type="molecule type" value="Genomic_DNA"/>
</dbReference>
<dbReference type="AlphaFoldDB" id="A0A512MGR2"/>
<evidence type="ECO:0000313" key="2">
    <source>
        <dbReference type="Proteomes" id="UP000321577"/>
    </source>
</evidence>
<keyword evidence="2" id="KW-1185">Reference proteome</keyword>
<dbReference type="RefSeq" id="WP_146855311.1">
    <property type="nucleotide sequence ID" value="NZ_BKAG01000063.1"/>
</dbReference>
<organism evidence="1 2">
    <name type="scientific">Brevifollis gellanilyticus</name>
    <dbReference type="NCBI Taxonomy" id="748831"/>
    <lineage>
        <taxon>Bacteria</taxon>
        <taxon>Pseudomonadati</taxon>
        <taxon>Verrucomicrobiota</taxon>
        <taxon>Verrucomicrobiia</taxon>
        <taxon>Verrucomicrobiales</taxon>
        <taxon>Verrucomicrobiaceae</taxon>
    </lineage>
</organism>
<dbReference type="Proteomes" id="UP000321577">
    <property type="component" value="Unassembled WGS sequence"/>
</dbReference>
<gene>
    <name evidence="1" type="ORF">BGE01nite_52090</name>
</gene>
<protein>
    <submittedName>
        <fullName evidence="1">Uncharacterized protein</fullName>
    </submittedName>
</protein>
<accession>A0A512MGR2</accession>
<sequence>MIPEMELPIFLSQAVIQPIPASTIRQSAIELIEAGLDASELHEIAWDTVIESDEAWRLFTRALPKMGWRLPTRDEAVQILLHHHASSVVHSGSSLLPSFERMCRDVIEPEMSRLEGSHAAGTLHDMAALAGDYYLYDDLADRGFPLDEMPPFLTRLRSDIEDRLRRHPTPPSLKLA</sequence>
<evidence type="ECO:0000313" key="1">
    <source>
        <dbReference type="EMBL" id="GEP45918.1"/>
    </source>
</evidence>
<proteinExistence type="predicted"/>
<reference evidence="1 2" key="1">
    <citation type="submission" date="2019-07" db="EMBL/GenBank/DDBJ databases">
        <title>Whole genome shotgun sequence of Brevifollis gellanilyticus NBRC 108608.</title>
        <authorList>
            <person name="Hosoyama A."/>
            <person name="Uohara A."/>
            <person name="Ohji S."/>
            <person name="Ichikawa N."/>
        </authorList>
    </citation>
    <scope>NUCLEOTIDE SEQUENCE [LARGE SCALE GENOMIC DNA]</scope>
    <source>
        <strain evidence="1 2">NBRC 108608</strain>
    </source>
</reference>